<dbReference type="AlphaFoldDB" id="A0AA39I6U1"/>
<sequence length="257" mass="30558">MYKRVPDRKFRKEVIVFEDKKTKRVMETFDSRSIVPYNPYLLLKYGSHINVEYCSSVEAVRYIHKYIFKGSEYCFVGLKSGRQVAMNLPDGIEVHYDEGEEVDLFRTLSAHEDYLRIMAVQITDTSHFVDFLPVHMKENRFVTFREHACDEGIAEQTLKPSKLDAFFDFWKENSKLPNKEQREEQMTYAEFVERYRFNLEKRKWQKRKLARPIIARVQAVPLHKEELFALRALLMVVKAPKSFEHLKDGHETYSARA</sequence>
<comment type="caution">
    <text evidence="1">The sequence shown here is derived from an EMBL/GenBank/DDBJ whole genome shotgun (WGS) entry which is preliminary data.</text>
</comment>
<reference evidence="1" key="1">
    <citation type="submission" date="2023-06" db="EMBL/GenBank/DDBJ databases">
        <title>Genomic analysis of the entomopathogenic nematode Steinernema hermaphroditum.</title>
        <authorList>
            <person name="Schwarz E.M."/>
            <person name="Heppert J.K."/>
            <person name="Baniya A."/>
            <person name="Schwartz H.T."/>
            <person name="Tan C.-H."/>
            <person name="Antoshechkin I."/>
            <person name="Sternberg P.W."/>
            <person name="Goodrich-Blair H."/>
            <person name="Dillman A.R."/>
        </authorList>
    </citation>
    <scope>NUCLEOTIDE SEQUENCE</scope>
    <source>
        <strain evidence="1">PS9179</strain>
        <tissue evidence="1">Whole animal</tissue>
    </source>
</reference>
<evidence type="ECO:0000313" key="1">
    <source>
        <dbReference type="EMBL" id="KAK0417658.1"/>
    </source>
</evidence>
<keyword evidence="2" id="KW-1185">Reference proteome</keyword>
<gene>
    <name evidence="1" type="ORF">QR680_013132</name>
</gene>
<organism evidence="1 2">
    <name type="scientific">Steinernema hermaphroditum</name>
    <dbReference type="NCBI Taxonomy" id="289476"/>
    <lineage>
        <taxon>Eukaryota</taxon>
        <taxon>Metazoa</taxon>
        <taxon>Ecdysozoa</taxon>
        <taxon>Nematoda</taxon>
        <taxon>Chromadorea</taxon>
        <taxon>Rhabditida</taxon>
        <taxon>Tylenchina</taxon>
        <taxon>Panagrolaimomorpha</taxon>
        <taxon>Strongyloidoidea</taxon>
        <taxon>Steinernematidae</taxon>
        <taxon>Steinernema</taxon>
    </lineage>
</organism>
<evidence type="ECO:0000313" key="2">
    <source>
        <dbReference type="Proteomes" id="UP001175271"/>
    </source>
</evidence>
<dbReference type="PANTHER" id="PTHR10492">
    <property type="match status" value="1"/>
</dbReference>
<dbReference type="EMBL" id="JAUCMV010000002">
    <property type="protein sequence ID" value="KAK0417658.1"/>
    <property type="molecule type" value="Genomic_DNA"/>
</dbReference>
<dbReference type="Proteomes" id="UP001175271">
    <property type="component" value="Unassembled WGS sequence"/>
</dbReference>
<protein>
    <submittedName>
        <fullName evidence="1">Uncharacterized protein</fullName>
    </submittedName>
</protein>
<dbReference type="PANTHER" id="PTHR10492:SF94">
    <property type="entry name" value="ATP-DEPENDENT DNA HELICASE"/>
    <property type="match status" value="1"/>
</dbReference>
<proteinExistence type="predicted"/>
<name>A0AA39I6U1_9BILA</name>
<accession>A0AA39I6U1</accession>